<evidence type="ECO:0000259" key="2">
    <source>
        <dbReference type="Pfam" id="PF11422"/>
    </source>
</evidence>
<dbReference type="SUPFAM" id="SSF46785">
    <property type="entry name" value="Winged helix' DNA-binding domain"/>
    <property type="match status" value="1"/>
</dbReference>
<dbReference type="InterPro" id="IPR036184">
    <property type="entry name" value="IBP39-like_C_sf"/>
</dbReference>
<dbReference type="VEuPathDB" id="TrichDB:TRFO_33240"/>
<dbReference type="Pfam" id="PF11422">
    <property type="entry name" value="IBP39"/>
    <property type="match status" value="1"/>
</dbReference>
<dbReference type="OrthoDB" id="10433007at2759"/>
<protein>
    <recommendedName>
        <fullName evidence="5">Initiator binding domain-containing protein</fullName>
    </recommendedName>
</protein>
<accession>A0A1J4JM68</accession>
<proteinExistence type="predicted"/>
<evidence type="ECO:0000313" key="3">
    <source>
        <dbReference type="EMBL" id="OHT00163.1"/>
    </source>
</evidence>
<evidence type="ECO:0000313" key="4">
    <source>
        <dbReference type="Proteomes" id="UP000179807"/>
    </source>
</evidence>
<organism evidence="3 4">
    <name type="scientific">Tritrichomonas foetus</name>
    <dbReference type="NCBI Taxonomy" id="1144522"/>
    <lineage>
        <taxon>Eukaryota</taxon>
        <taxon>Metamonada</taxon>
        <taxon>Parabasalia</taxon>
        <taxon>Tritrichomonadida</taxon>
        <taxon>Tritrichomonadidae</taxon>
        <taxon>Tritrichomonas</taxon>
    </lineage>
</organism>
<dbReference type="Gene3D" id="1.10.10.10">
    <property type="entry name" value="Winged helix-like DNA-binding domain superfamily/Winged helix DNA-binding domain"/>
    <property type="match status" value="1"/>
</dbReference>
<dbReference type="SUPFAM" id="SSF103409">
    <property type="entry name" value="39 kda initiator binding protein, IBP39, C-terminal domains"/>
    <property type="match status" value="1"/>
</dbReference>
<feature type="domain" description="Initiator binding" evidence="1">
    <location>
        <begin position="25"/>
        <end position="100"/>
    </location>
</feature>
<dbReference type="EMBL" id="MLAK01000969">
    <property type="protein sequence ID" value="OHT00163.1"/>
    <property type="molecule type" value="Genomic_DNA"/>
</dbReference>
<dbReference type="GeneID" id="94843676"/>
<dbReference type="Pfam" id="PF10416">
    <property type="entry name" value="IBD"/>
    <property type="match status" value="1"/>
</dbReference>
<dbReference type="InterPro" id="IPR018845">
    <property type="entry name" value="Initiator-bd"/>
</dbReference>
<gene>
    <name evidence="3" type="ORF">TRFO_33240</name>
</gene>
<comment type="caution">
    <text evidence="3">The sequence shown here is derived from an EMBL/GenBank/DDBJ whole genome shotgun (WGS) entry which is preliminary data.</text>
</comment>
<dbReference type="InterPro" id="IPR036390">
    <property type="entry name" value="WH_DNA-bd_sf"/>
</dbReference>
<reference evidence="3" key="1">
    <citation type="submission" date="2016-10" db="EMBL/GenBank/DDBJ databases">
        <authorList>
            <person name="Benchimol M."/>
            <person name="Almeida L.G."/>
            <person name="Vasconcelos A.T."/>
            <person name="Perreira-Neves A."/>
            <person name="Rosa I.A."/>
            <person name="Tasca T."/>
            <person name="Bogo M.R."/>
            <person name="de Souza W."/>
        </authorList>
    </citation>
    <scope>NUCLEOTIDE SEQUENCE [LARGE SCALE GENOMIC DNA]</scope>
    <source>
        <strain evidence="3">K</strain>
    </source>
</reference>
<keyword evidence="4" id="KW-1185">Reference proteome</keyword>
<dbReference type="RefSeq" id="XP_068353299.1">
    <property type="nucleotide sequence ID" value="XM_068508972.1"/>
</dbReference>
<sequence length="374" mass="43685">MAENPNQIRMDPADFSTLIPKEIRFSRFKNDSDGFATTLWKMLQWAEQEETRKLNLGIGWISGDEFFMDKKRFCLVTKTPINTLNFRLRNCGFIQSQRRLKDNTFWKCDLFQMNSTPLDLHTIDQRKQGNDENHNIIEQALFTPLIDSVLIYPPNPSKISLFKTDVTLLWHEIVGRQTVWAIDRKEFINATADRFCQSFNSIPGDQYPFDTQQTKFAQYLEANNLDKVKTARQMISYVLTQENKNYVTLLDFFMFFARFGPEECVLEKIHQLLCCSQAFDDWFRPGKQTFDDSKPMSGSYSNTFANCFIIKWSKNITYHIYNIPNAPTGNQTGFLIDETDKKFQTWHAVFGSLIVPTQTMQTYGTPAYDFTNIE</sequence>
<feature type="domain" description="Initiator binding protein 39kDa C-terminal" evidence="2">
    <location>
        <begin position="148"/>
        <end position="350"/>
    </location>
</feature>
<dbReference type="InterPro" id="IPR024238">
    <property type="entry name" value="IBP39_C"/>
</dbReference>
<dbReference type="Proteomes" id="UP000179807">
    <property type="component" value="Unassembled WGS sequence"/>
</dbReference>
<evidence type="ECO:0008006" key="5">
    <source>
        <dbReference type="Google" id="ProtNLM"/>
    </source>
</evidence>
<dbReference type="InterPro" id="IPR036388">
    <property type="entry name" value="WH-like_DNA-bd_sf"/>
</dbReference>
<name>A0A1J4JM68_9EUKA</name>
<dbReference type="AlphaFoldDB" id="A0A1J4JM68"/>
<evidence type="ECO:0000259" key="1">
    <source>
        <dbReference type="Pfam" id="PF10416"/>
    </source>
</evidence>